<keyword evidence="3" id="KW-1185">Reference proteome</keyword>
<comment type="caution">
    <text evidence="2">The sequence shown here is derived from an EMBL/GenBank/DDBJ whole genome shotgun (WGS) entry which is preliminary data.</text>
</comment>
<organism evidence="2 3">
    <name type="scientific">Agrococcus pavilionensis RW1</name>
    <dbReference type="NCBI Taxonomy" id="1330458"/>
    <lineage>
        <taxon>Bacteria</taxon>
        <taxon>Bacillati</taxon>
        <taxon>Actinomycetota</taxon>
        <taxon>Actinomycetes</taxon>
        <taxon>Micrococcales</taxon>
        <taxon>Microbacteriaceae</taxon>
        <taxon>Agrococcus</taxon>
    </lineage>
</organism>
<proteinExistence type="predicted"/>
<reference evidence="2 3" key="1">
    <citation type="journal article" date="2013" name="Genome Announc.">
        <title>First draft genome sequence from a member of the genus agrococcus, isolated from modern microbialites.</title>
        <authorList>
            <person name="White R.A.III."/>
            <person name="Grassa C.J."/>
            <person name="Suttle C.A."/>
        </authorList>
    </citation>
    <scope>NUCLEOTIDE SEQUENCE [LARGE SCALE GENOMIC DNA]</scope>
    <source>
        <strain evidence="2 3">RW1</strain>
    </source>
</reference>
<dbReference type="Proteomes" id="UP000016462">
    <property type="component" value="Unassembled WGS sequence"/>
</dbReference>
<dbReference type="EMBL" id="ASHR01000047">
    <property type="protein sequence ID" value="ERG62890.1"/>
    <property type="molecule type" value="Genomic_DNA"/>
</dbReference>
<feature type="transmembrane region" description="Helical" evidence="1">
    <location>
        <begin position="31"/>
        <end position="52"/>
    </location>
</feature>
<accession>U1MQF7</accession>
<evidence type="ECO:0000313" key="3">
    <source>
        <dbReference type="Proteomes" id="UP000016462"/>
    </source>
</evidence>
<dbReference type="RefSeq" id="WP_021011863.1">
    <property type="nucleotide sequence ID" value="NZ_ASHR01000047.1"/>
</dbReference>
<evidence type="ECO:0000313" key="2">
    <source>
        <dbReference type="EMBL" id="ERG62890.1"/>
    </source>
</evidence>
<evidence type="ECO:0000256" key="1">
    <source>
        <dbReference type="SAM" id="Phobius"/>
    </source>
</evidence>
<protein>
    <submittedName>
        <fullName evidence="2">Uncharacterized protein</fullName>
    </submittedName>
</protein>
<keyword evidence="1" id="KW-0812">Transmembrane</keyword>
<dbReference type="AlphaFoldDB" id="U1MQF7"/>
<feature type="transmembrane region" description="Helical" evidence="1">
    <location>
        <begin position="6"/>
        <end position="24"/>
    </location>
</feature>
<keyword evidence="1" id="KW-0472">Membrane</keyword>
<feature type="transmembrane region" description="Helical" evidence="1">
    <location>
        <begin position="64"/>
        <end position="84"/>
    </location>
</feature>
<name>U1MQF7_9MICO</name>
<sequence length="93" mass="9225">MPLLVPLVAALLVAAGAAMLWVWAGSIAHRAHGGTVALVVVALAAAGVWLLVASDGADASVPAAAGWIALGASGVALVAGWIGIARWAPERRR</sequence>
<keyword evidence="1" id="KW-1133">Transmembrane helix</keyword>
<gene>
    <name evidence="2" type="ORF">L332_00205</name>
</gene>